<evidence type="ECO:0000256" key="3">
    <source>
        <dbReference type="ARBA" id="ARBA00022827"/>
    </source>
</evidence>
<reference evidence="6 7" key="1">
    <citation type="submission" date="2018-10" db="EMBL/GenBank/DDBJ databases">
        <title>Genomic Encyclopedia of Type Strains, Phase IV (KMG-IV): sequencing the most valuable type-strain genomes for metagenomic binning, comparative biology and taxonomic classification.</title>
        <authorList>
            <person name="Goeker M."/>
        </authorList>
    </citation>
    <scope>NUCLEOTIDE SEQUENCE [LARGE SCALE GENOMIC DNA]</scope>
    <source>
        <strain evidence="6 7">DSM 23841</strain>
    </source>
</reference>
<dbReference type="InterPro" id="IPR016169">
    <property type="entry name" value="FAD-bd_PCMH_sub2"/>
</dbReference>
<dbReference type="GO" id="GO:0016491">
    <property type="term" value="F:oxidoreductase activity"/>
    <property type="evidence" value="ECO:0007669"/>
    <property type="project" value="UniProtKB-KW"/>
</dbReference>
<dbReference type="Pfam" id="PF02913">
    <property type="entry name" value="FAD-oxidase_C"/>
    <property type="match status" value="1"/>
</dbReference>
<evidence type="ECO:0000256" key="2">
    <source>
        <dbReference type="ARBA" id="ARBA00022630"/>
    </source>
</evidence>
<evidence type="ECO:0000256" key="1">
    <source>
        <dbReference type="ARBA" id="ARBA00001974"/>
    </source>
</evidence>
<gene>
    <name evidence="6" type="ORF">DFR40_3169</name>
</gene>
<accession>A0A495VKZ9</accession>
<dbReference type="InterPro" id="IPR016164">
    <property type="entry name" value="FAD-linked_Oxase-like_C"/>
</dbReference>
<dbReference type="EMBL" id="RBXP01000019">
    <property type="protein sequence ID" value="RKT50026.1"/>
    <property type="molecule type" value="Genomic_DNA"/>
</dbReference>
<dbReference type="SUPFAM" id="SSF55103">
    <property type="entry name" value="FAD-linked oxidases, C-terminal domain"/>
    <property type="match status" value="1"/>
</dbReference>
<dbReference type="InterPro" id="IPR016171">
    <property type="entry name" value="Vanillyl_alc_oxidase_C-sub2"/>
</dbReference>
<comment type="caution">
    <text evidence="6">The sequence shown here is derived from an EMBL/GenBank/DDBJ whole genome shotgun (WGS) entry which is preliminary data.</text>
</comment>
<organism evidence="6 7">
    <name type="scientific">Azonexus fungiphilus</name>
    <dbReference type="NCBI Taxonomy" id="146940"/>
    <lineage>
        <taxon>Bacteria</taxon>
        <taxon>Pseudomonadati</taxon>
        <taxon>Pseudomonadota</taxon>
        <taxon>Betaproteobacteria</taxon>
        <taxon>Rhodocyclales</taxon>
        <taxon>Azonexaceae</taxon>
        <taxon>Azonexus</taxon>
    </lineage>
</organism>
<evidence type="ECO:0000313" key="6">
    <source>
        <dbReference type="EMBL" id="RKT50026.1"/>
    </source>
</evidence>
<dbReference type="InterPro" id="IPR016166">
    <property type="entry name" value="FAD-bd_PCMH"/>
</dbReference>
<sequence>MTRDEIVAAIRAAHAGRTPLRLRGAGSKDFYGGLLAGEVLDLSGHRGIVAYEPTELYLSAKCGTSLAEIEAVLAEHGQMLAFEPPHFSANATVDRQIPAKTGATLGGCLAAGLAGPRRMQAGAVRDFVLGVTLVDGRGQVLDFGGRVMKNVAGYDVSRLIAGSLGTLGVIAEATLKVLPKPVAETTLAFACAADEAVRRLNDWGAQPLPLSAAFWHDGRLLLRLSGAAAAVDAARRRLGGELTVDGEKTWISVREQTHPAFAATPLWRVALPSTAPALAVDGLCAIEWGGALRWYAGDIDAAAIRAAATAAGGHATLYRAPESLRCRVDPFTPLAPALLALHRRLKKVFDPAGILNPGRLYAEF</sequence>
<proteinExistence type="predicted"/>
<dbReference type="AlphaFoldDB" id="A0A495VKZ9"/>
<dbReference type="PANTHER" id="PTHR11748:SF103">
    <property type="entry name" value="GLYCOLATE OXIDASE SUBUNIT GLCE"/>
    <property type="match status" value="1"/>
</dbReference>
<dbReference type="Gene3D" id="3.30.465.10">
    <property type="match status" value="1"/>
</dbReference>
<dbReference type="InterPro" id="IPR004113">
    <property type="entry name" value="FAD-bd_oxidored_4_C"/>
</dbReference>
<dbReference type="Gene3D" id="1.10.45.10">
    <property type="entry name" value="Vanillyl-alcohol Oxidase, Chain A, domain 4"/>
    <property type="match status" value="1"/>
</dbReference>
<dbReference type="InterPro" id="IPR006094">
    <property type="entry name" value="Oxid_FAD_bind_N"/>
</dbReference>
<evidence type="ECO:0000259" key="5">
    <source>
        <dbReference type="PROSITE" id="PS51387"/>
    </source>
</evidence>
<dbReference type="GO" id="GO:0071949">
    <property type="term" value="F:FAD binding"/>
    <property type="evidence" value="ECO:0007669"/>
    <property type="project" value="InterPro"/>
</dbReference>
<dbReference type="PROSITE" id="PS51387">
    <property type="entry name" value="FAD_PCMH"/>
    <property type="match status" value="1"/>
</dbReference>
<evidence type="ECO:0000256" key="4">
    <source>
        <dbReference type="ARBA" id="ARBA00023002"/>
    </source>
</evidence>
<name>A0A495VKZ9_9RHOO</name>
<dbReference type="NCBIfam" id="NF008439">
    <property type="entry name" value="PRK11282.1"/>
    <property type="match status" value="1"/>
</dbReference>
<dbReference type="RefSeq" id="WP_121459436.1">
    <property type="nucleotide sequence ID" value="NZ_RBXP01000019.1"/>
</dbReference>
<dbReference type="OrthoDB" id="9811557at2"/>
<keyword evidence="2" id="KW-0285">Flavoprotein</keyword>
<dbReference type="InterPro" id="IPR036318">
    <property type="entry name" value="FAD-bd_PCMH-like_sf"/>
</dbReference>
<dbReference type="PANTHER" id="PTHR11748">
    <property type="entry name" value="D-LACTATE DEHYDROGENASE"/>
    <property type="match status" value="1"/>
</dbReference>
<keyword evidence="3" id="KW-0274">FAD</keyword>
<keyword evidence="4" id="KW-0560">Oxidoreductase</keyword>
<dbReference type="Pfam" id="PF01565">
    <property type="entry name" value="FAD_binding_4"/>
    <property type="match status" value="1"/>
</dbReference>
<dbReference type="Proteomes" id="UP000270626">
    <property type="component" value="Unassembled WGS sequence"/>
</dbReference>
<feature type="domain" description="FAD-binding PCMH-type" evidence="5">
    <location>
        <begin position="1"/>
        <end position="180"/>
    </location>
</feature>
<dbReference type="SUPFAM" id="SSF56176">
    <property type="entry name" value="FAD-binding/transporter-associated domain-like"/>
    <property type="match status" value="1"/>
</dbReference>
<comment type="cofactor">
    <cofactor evidence="1">
        <name>FAD</name>
        <dbReference type="ChEBI" id="CHEBI:57692"/>
    </cofactor>
</comment>
<protein>
    <submittedName>
        <fullName evidence="6">Glycolate oxidase FAD binding subunit</fullName>
    </submittedName>
</protein>
<evidence type="ECO:0000313" key="7">
    <source>
        <dbReference type="Proteomes" id="UP000270626"/>
    </source>
</evidence>
<keyword evidence="7" id="KW-1185">Reference proteome</keyword>